<evidence type="ECO:0000313" key="7">
    <source>
        <dbReference type="Proteomes" id="UP001153620"/>
    </source>
</evidence>
<keyword evidence="2" id="KW-0863">Zinc-finger</keyword>
<keyword evidence="7" id="KW-1185">Reference proteome</keyword>
<reference evidence="6" key="1">
    <citation type="submission" date="2022-01" db="EMBL/GenBank/DDBJ databases">
        <authorList>
            <person name="King R."/>
        </authorList>
    </citation>
    <scope>NUCLEOTIDE SEQUENCE</scope>
</reference>
<feature type="domain" description="CHHC U11-48K-type" evidence="5">
    <location>
        <begin position="45"/>
        <end position="72"/>
    </location>
</feature>
<feature type="compositionally biased region" description="Low complexity" evidence="4">
    <location>
        <begin position="272"/>
        <end position="285"/>
    </location>
</feature>
<name>A0A9N9WZ22_9DIPT</name>
<sequence>MSYNDSVPEAEQTTVCPYNKAHVVLNFRFNNHLIKCRKSYTGEELETCPFNSSHKINKPEFYFHKKTCMDRKNVLNYIQTDQTEEPKEKKKVKEWDEDEELKTNDEKLKELSESTELSATDLNDNNLDFDQIDRKRQEYRQNRHGYDDENDKKPDNSLYNPMSHLKNALKSNNNPHLDQSDRHSVHSNHNDDNNQIISDEDISNNSEKSKKVVKDWSDEEDDVPLNVSSSGPKTYEYSQNDNRNYRESSTESFRSNRSHFQQNKIPSRFAHNHSNSPHSSKSRNSPYNRPESRQFRETSRESDSNVSTTSKSSQNFRQCSSFDLKISRFESQESPGSRGSSISRDSKDFSRHSRSREPSKSREPSTGFNKHHIRPDRRNSNASGYSSRSSNRGSHQKCNNGRFEKLNSGSSSKFEDEFTKILEYIDQNPQEIPRHPANEEISHSLNDDNSNSQPARKTATDWSDEDDDVPTSSASNYRLPQNSLNCNSSPQSSYVSSTTEAEVSLKPPETEKKKLQDWSDDEDDVTPSSAPQSNNFNDSTSNWSRKTSKYESGRWDDDDNVIPITKSKRSSKMFSDRPSDEEILERFAKLSNFKDFMSVDSHFDRTYRTNMNGNIGIFNMEF</sequence>
<dbReference type="PROSITE" id="PS51800">
    <property type="entry name" value="ZF_CHHC_U11_48K"/>
    <property type="match status" value="2"/>
</dbReference>
<feature type="compositionally biased region" description="Low complexity" evidence="4">
    <location>
        <begin position="304"/>
        <end position="313"/>
    </location>
</feature>
<feature type="compositionally biased region" description="Polar residues" evidence="4">
    <location>
        <begin position="526"/>
        <end position="545"/>
    </location>
</feature>
<feature type="compositionally biased region" description="Low complexity" evidence="4">
    <location>
        <begin position="488"/>
        <end position="497"/>
    </location>
</feature>
<reference evidence="6" key="2">
    <citation type="submission" date="2022-10" db="EMBL/GenBank/DDBJ databases">
        <authorList>
            <consortium name="ENA_rothamsted_submissions"/>
            <consortium name="culmorum"/>
            <person name="King R."/>
        </authorList>
    </citation>
    <scope>NUCLEOTIDE SEQUENCE</scope>
</reference>
<evidence type="ECO:0000313" key="6">
    <source>
        <dbReference type="EMBL" id="CAG9811345.1"/>
    </source>
</evidence>
<feature type="compositionally biased region" description="Basic and acidic residues" evidence="4">
    <location>
        <begin position="432"/>
        <end position="446"/>
    </location>
</feature>
<feature type="compositionally biased region" description="Basic and acidic residues" evidence="4">
    <location>
        <begin position="84"/>
        <end position="94"/>
    </location>
</feature>
<evidence type="ECO:0000256" key="3">
    <source>
        <dbReference type="ARBA" id="ARBA00022833"/>
    </source>
</evidence>
<evidence type="ECO:0000256" key="2">
    <source>
        <dbReference type="ARBA" id="ARBA00022771"/>
    </source>
</evidence>
<feature type="compositionally biased region" description="Basic and acidic residues" evidence="4">
    <location>
        <begin position="508"/>
        <end position="517"/>
    </location>
</feature>
<dbReference type="OrthoDB" id="7788311at2759"/>
<evidence type="ECO:0000256" key="1">
    <source>
        <dbReference type="ARBA" id="ARBA00022723"/>
    </source>
</evidence>
<feature type="domain" description="CHHC U11-48K-type" evidence="5">
    <location>
        <begin position="13"/>
        <end position="40"/>
    </location>
</feature>
<feature type="compositionally biased region" description="Polar residues" evidence="4">
    <location>
        <begin position="332"/>
        <end position="343"/>
    </location>
</feature>
<dbReference type="AlphaFoldDB" id="A0A9N9WZ22"/>
<keyword evidence="1" id="KW-0479">Metal-binding</keyword>
<evidence type="ECO:0000259" key="5">
    <source>
        <dbReference type="PROSITE" id="PS51800"/>
    </source>
</evidence>
<dbReference type="Pfam" id="PF05253">
    <property type="entry name" value="zf-U11-48K"/>
    <property type="match status" value="2"/>
</dbReference>
<feature type="region of interest" description="Disordered" evidence="4">
    <location>
        <begin position="81"/>
        <end position="412"/>
    </location>
</feature>
<feature type="region of interest" description="Disordered" evidence="4">
    <location>
        <begin position="432"/>
        <end position="562"/>
    </location>
</feature>
<keyword evidence="3" id="KW-0862">Zinc</keyword>
<feature type="compositionally biased region" description="Polar residues" evidence="4">
    <location>
        <begin position="470"/>
        <end position="487"/>
    </location>
</feature>
<feature type="compositionally biased region" description="Basic and acidic residues" evidence="4">
    <location>
        <begin position="207"/>
        <end position="216"/>
    </location>
</feature>
<dbReference type="InterPro" id="IPR022776">
    <property type="entry name" value="TRM13/UPF0224_CHHC_Znf_dom"/>
</dbReference>
<feature type="compositionally biased region" description="Low complexity" evidence="4">
    <location>
        <begin position="380"/>
        <end position="393"/>
    </location>
</feature>
<dbReference type="GO" id="GO:0008270">
    <property type="term" value="F:zinc ion binding"/>
    <property type="evidence" value="ECO:0007669"/>
    <property type="project" value="UniProtKB-KW"/>
</dbReference>
<dbReference type="Proteomes" id="UP001153620">
    <property type="component" value="Chromosome 4"/>
</dbReference>
<evidence type="ECO:0000256" key="4">
    <source>
        <dbReference type="SAM" id="MobiDB-lite"/>
    </source>
</evidence>
<feature type="compositionally biased region" description="Basic and acidic residues" evidence="4">
    <location>
        <begin position="344"/>
        <end position="363"/>
    </location>
</feature>
<feature type="compositionally biased region" description="Basic and acidic residues" evidence="4">
    <location>
        <begin position="178"/>
        <end position="192"/>
    </location>
</feature>
<dbReference type="SUPFAM" id="SSF57667">
    <property type="entry name" value="beta-beta-alpha zinc fingers"/>
    <property type="match status" value="1"/>
</dbReference>
<dbReference type="EMBL" id="OU895880">
    <property type="protein sequence ID" value="CAG9811345.1"/>
    <property type="molecule type" value="Genomic_DNA"/>
</dbReference>
<protein>
    <recommendedName>
        <fullName evidence="5">CHHC U11-48K-type domain-containing protein</fullName>
    </recommendedName>
</protein>
<feature type="compositionally biased region" description="Polar residues" evidence="4">
    <location>
        <begin position="226"/>
        <end position="242"/>
    </location>
</feature>
<feature type="compositionally biased region" description="Basic and acidic residues" evidence="4">
    <location>
        <begin position="101"/>
        <end position="112"/>
    </location>
</feature>
<feature type="compositionally biased region" description="Polar residues" evidence="4">
    <location>
        <begin position="250"/>
        <end position="265"/>
    </location>
</feature>
<accession>A0A9N9WZ22</accession>
<feature type="compositionally biased region" description="Basic and acidic residues" evidence="4">
    <location>
        <begin position="131"/>
        <end position="155"/>
    </location>
</feature>
<proteinExistence type="predicted"/>
<gene>
    <name evidence="6" type="ORF">CHIRRI_LOCUS14154</name>
</gene>
<feature type="compositionally biased region" description="Basic and acidic residues" evidence="4">
    <location>
        <begin position="290"/>
        <end position="303"/>
    </location>
</feature>
<dbReference type="InterPro" id="IPR036236">
    <property type="entry name" value="Znf_C2H2_sf"/>
</dbReference>
<organism evidence="6 7">
    <name type="scientific">Chironomus riparius</name>
    <dbReference type="NCBI Taxonomy" id="315576"/>
    <lineage>
        <taxon>Eukaryota</taxon>
        <taxon>Metazoa</taxon>
        <taxon>Ecdysozoa</taxon>
        <taxon>Arthropoda</taxon>
        <taxon>Hexapoda</taxon>
        <taxon>Insecta</taxon>
        <taxon>Pterygota</taxon>
        <taxon>Neoptera</taxon>
        <taxon>Endopterygota</taxon>
        <taxon>Diptera</taxon>
        <taxon>Nematocera</taxon>
        <taxon>Chironomoidea</taxon>
        <taxon>Chironomidae</taxon>
        <taxon>Chironominae</taxon>
        <taxon>Chironomus</taxon>
    </lineage>
</organism>